<accession>A0A6C0HNQ2</accession>
<reference evidence="1" key="1">
    <citation type="journal article" date="2020" name="Nature">
        <title>Giant virus diversity and host interactions through global metagenomics.</title>
        <authorList>
            <person name="Schulz F."/>
            <person name="Roux S."/>
            <person name="Paez-Espino D."/>
            <person name="Jungbluth S."/>
            <person name="Walsh D.A."/>
            <person name="Denef V.J."/>
            <person name="McMahon K.D."/>
            <person name="Konstantinidis K.T."/>
            <person name="Eloe-Fadrosh E.A."/>
            <person name="Kyrpides N.C."/>
            <person name="Woyke T."/>
        </authorList>
    </citation>
    <scope>NUCLEOTIDE SEQUENCE</scope>
    <source>
        <strain evidence="1">GVMAG-M-3300023184-161</strain>
    </source>
</reference>
<evidence type="ECO:0000313" key="1">
    <source>
        <dbReference type="EMBL" id="QHT82301.1"/>
    </source>
</evidence>
<dbReference type="AlphaFoldDB" id="A0A6C0HNQ2"/>
<proteinExistence type="predicted"/>
<dbReference type="EMBL" id="MN739997">
    <property type="protein sequence ID" value="QHT82301.1"/>
    <property type="molecule type" value="Genomic_DNA"/>
</dbReference>
<organism evidence="1">
    <name type="scientific">viral metagenome</name>
    <dbReference type="NCBI Taxonomy" id="1070528"/>
    <lineage>
        <taxon>unclassified sequences</taxon>
        <taxon>metagenomes</taxon>
        <taxon>organismal metagenomes</taxon>
    </lineage>
</organism>
<protein>
    <submittedName>
        <fullName evidence="1">Uncharacterized protein</fullName>
    </submittedName>
</protein>
<name>A0A6C0HNQ2_9ZZZZ</name>
<sequence length="196" mass="22403">MNINLIGYCFIGLLIIICIKIYKDSESLHLTCVISDVDGRKYCVRDRKHIALAADRLANVNVKMNKLVKHCNSKYPSKENVKRMYNGYNPKKIHETLPTSEYTAYSQNKGEKIAFCLNKEKTSDNLIDPNTLTFVAIHELAHIATKGYGHTDEFWENCKFLLGEAGDIGIYEQTDYSKNPVRYCGTDVSDNPYFDK</sequence>